<dbReference type="Proteomes" id="UP001229209">
    <property type="component" value="Unassembled WGS sequence"/>
</dbReference>
<protein>
    <submittedName>
        <fullName evidence="1">Uncharacterized protein</fullName>
    </submittedName>
</protein>
<keyword evidence="2" id="KW-1185">Reference proteome</keyword>
<evidence type="ECO:0000313" key="1">
    <source>
        <dbReference type="EMBL" id="MDP9729696.1"/>
    </source>
</evidence>
<dbReference type="RefSeq" id="WP_157057300.1">
    <property type="nucleotide sequence ID" value="NZ_JAURUO010000019.1"/>
</dbReference>
<name>A0ABT9LZZ7_9BACL</name>
<organism evidence="1 2">
    <name type="scientific">Alicyclobacillus tolerans</name>
    <dbReference type="NCBI Taxonomy" id="90970"/>
    <lineage>
        <taxon>Bacteria</taxon>
        <taxon>Bacillati</taxon>
        <taxon>Bacillota</taxon>
        <taxon>Bacilli</taxon>
        <taxon>Bacillales</taxon>
        <taxon>Alicyclobacillaceae</taxon>
        <taxon>Alicyclobacillus</taxon>
    </lineage>
</organism>
<gene>
    <name evidence="1" type="ORF">J2S04_002670</name>
</gene>
<evidence type="ECO:0000313" key="2">
    <source>
        <dbReference type="Proteomes" id="UP001229209"/>
    </source>
</evidence>
<reference evidence="1 2" key="1">
    <citation type="submission" date="2023-07" db="EMBL/GenBank/DDBJ databases">
        <title>Genomic Encyclopedia of Type Strains, Phase IV (KMG-IV): sequencing the most valuable type-strain genomes for metagenomic binning, comparative biology and taxonomic classification.</title>
        <authorList>
            <person name="Goeker M."/>
        </authorList>
    </citation>
    <scope>NUCLEOTIDE SEQUENCE [LARGE SCALE GENOMIC DNA]</scope>
    <source>
        <strain evidence="1 2">DSM 25924</strain>
    </source>
</reference>
<dbReference type="EMBL" id="JAURUO010000019">
    <property type="protein sequence ID" value="MDP9729696.1"/>
    <property type="molecule type" value="Genomic_DNA"/>
</dbReference>
<proteinExistence type="predicted"/>
<comment type="caution">
    <text evidence="1">The sequence shown here is derived from an EMBL/GenBank/DDBJ whole genome shotgun (WGS) entry which is preliminary data.</text>
</comment>
<accession>A0ABT9LZZ7</accession>
<sequence>MTVRKEQNVHILARAFEGTQSIEDVLVMFLTIKEDGDFDEEDGTVVSI</sequence>